<dbReference type="InterPro" id="IPR009003">
    <property type="entry name" value="Peptidase_S1_PA"/>
</dbReference>
<comment type="caution">
    <text evidence="1">The sequence shown here is derived from an EMBL/GenBank/DDBJ whole genome shotgun (WGS) entry which is preliminary data.</text>
</comment>
<evidence type="ECO:0000313" key="2">
    <source>
        <dbReference type="Proteomes" id="UP001552299"/>
    </source>
</evidence>
<dbReference type="SUPFAM" id="SSF50494">
    <property type="entry name" value="Trypsin-like serine proteases"/>
    <property type="match status" value="1"/>
</dbReference>
<dbReference type="Proteomes" id="UP001552299">
    <property type="component" value="Unassembled WGS sequence"/>
</dbReference>
<dbReference type="Pfam" id="PF13365">
    <property type="entry name" value="Trypsin_2"/>
    <property type="match status" value="1"/>
</dbReference>
<accession>A0ABD0VJ88</accession>
<protein>
    <recommendedName>
        <fullName evidence="3">Protease Do-like 14</fullName>
    </recommendedName>
</protein>
<evidence type="ECO:0000313" key="1">
    <source>
        <dbReference type="EMBL" id="KAL0922612.1"/>
    </source>
</evidence>
<evidence type="ECO:0008006" key="3">
    <source>
        <dbReference type="Google" id="ProtNLM"/>
    </source>
</evidence>
<dbReference type="EMBL" id="JANQDX010000006">
    <property type="protein sequence ID" value="KAL0922612.1"/>
    <property type="molecule type" value="Genomic_DNA"/>
</dbReference>
<dbReference type="InterPro" id="IPR043504">
    <property type="entry name" value="Peptidase_S1_PA_chymotrypsin"/>
</dbReference>
<name>A0ABD0VJ88_DENTH</name>
<gene>
    <name evidence="1" type="ORF">M5K25_006610</name>
</gene>
<proteinExistence type="predicted"/>
<organism evidence="1 2">
    <name type="scientific">Dendrobium thyrsiflorum</name>
    <name type="common">Pinecone-like raceme dendrobium</name>
    <name type="synonym">Orchid</name>
    <dbReference type="NCBI Taxonomy" id="117978"/>
    <lineage>
        <taxon>Eukaryota</taxon>
        <taxon>Viridiplantae</taxon>
        <taxon>Streptophyta</taxon>
        <taxon>Embryophyta</taxon>
        <taxon>Tracheophyta</taxon>
        <taxon>Spermatophyta</taxon>
        <taxon>Magnoliopsida</taxon>
        <taxon>Liliopsida</taxon>
        <taxon>Asparagales</taxon>
        <taxon>Orchidaceae</taxon>
        <taxon>Epidendroideae</taxon>
        <taxon>Malaxideae</taxon>
        <taxon>Dendrobiinae</taxon>
        <taxon>Dendrobium</taxon>
    </lineage>
</organism>
<sequence length="296" mass="33081">MNLRRAVTPFSLGLLKYKGTWGCTSGSLCGFEPYRFSESSKKEEDKASIIYRRFGPRSDSIIKFPTGNVCPAVVIVSPEMGTGGSGIIIDSNGTVLTLARNIFSLDSRSKIIVSLHDRRKFSGAILEVNEDYDLALLKIQSEIPLPTIMFGSLENYKRRELISIERLFRKKAYPRTSGQSEVDEEDNLMLSSEEFIPRLLYEKFYLSLAGTRFLPMLSKSANVLLFYEIMALQILIHGNCGGPIVTLDGELVGISTEIRLLRSLHSYGSYGTIKAMGIEEALCNVGYKGKNDPWNY</sequence>
<dbReference type="Gene3D" id="2.40.10.10">
    <property type="entry name" value="Trypsin-like serine proteases"/>
    <property type="match status" value="1"/>
</dbReference>
<dbReference type="AlphaFoldDB" id="A0ABD0VJ88"/>
<keyword evidence="2" id="KW-1185">Reference proteome</keyword>
<dbReference type="PANTHER" id="PTHR22939:SF129">
    <property type="entry name" value="SERINE PROTEASE HTRA2, MITOCHONDRIAL"/>
    <property type="match status" value="1"/>
</dbReference>
<reference evidence="1 2" key="1">
    <citation type="journal article" date="2024" name="Plant Biotechnol. J.">
        <title>Dendrobium thyrsiflorum genome and its molecular insights into genes involved in important horticultural traits.</title>
        <authorList>
            <person name="Chen B."/>
            <person name="Wang J.Y."/>
            <person name="Zheng P.J."/>
            <person name="Li K.L."/>
            <person name="Liang Y.M."/>
            <person name="Chen X.F."/>
            <person name="Zhang C."/>
            <person name="Zhao X."/>
            <person name="He X."/>
            <person name="Zhang G.Q."/>
            <person name="Liu Z.J."/>
            <person name="Xu Q."/>
        </authorList>
    </citation>
    <scope>NUCLEOTIDE SEQUENCE [LARGE SCALE GENOMIC DNA]</scope>
    <source>
        <strain evidence="1">GZMU011</strain>
    </source>
</reference>
<dbReference type="PANTHER" id="PTHR22939">
    <property type="entry name" value="SERINE PROTEASE FAMILY S1C HTRA-RELATED"/>
    <property type="match status" value="1"/>
</dbReference>